<name>A0A9P8S0K7_9EUKA</name>
<dbReference type="AlphaFoldDB" id="A0A9P8S0K7"/>
<dbReference type="GeneID" id="94295692"/>
<comment type="caution">
    <text evidence="1">The sequence shown here is derived from an EMBL/GenBank/DDBJ whole genome shotgun (WGS) entry which is preliminary data.</text>
</comment>
<evidence type="ECO:0000313" key="1">
    <source>
        <dbReference type="EMBL" id="KAH0576122.1"/>
    </source>
</evidence>
<dbReference type="RefSeq" id="XP_067766895.1">
    <property type="nucleotide sequence ID" value="XM_067905578.1"/>
</dbReference>
<dbReference type="KEGG" id="ssao:94295692"/>
<reference evidence="1 2" key="1">
    <citation type="journal article" date="2014" name="PLoS Genet.">
        <title>The Genome of Spironucleus salmonicida Highlights a Fish Pathogen Adapted to Fluctuating Environments.</title>
        <authorList>
            <person name="Xu F."/>
            <person name="Jerlstrom-Hultqvist J."/>
            <person name="Einarsson E."/>
            <person name="Astvaldsson A."/>
            <person name="Svard S.G."/>
            <person name="Andersson J.O."/>
        </authorList>
    </citation>
    <scope>NUCLEOTIDE SEQUENCE [LARGE SCALE GENOMIC DNA]</scope>
    <source>
        <strain evidence="1 2">ATCC 50377</strain>
    </source>
</reference>
<gene>
    <name evidence="1" type="ORF">SS50377_21669</name>
</gene>
<evidence type="ECO:0000313" key="2">
    <source>
        <dbReference type="Proteomes" id="UP000018208"/>
    </source>
</evidence>
<organism evidence="1 2">
    <name type="scientific">Spironucleus salmonicida</name>
    <dbReference type="NCBI Taxonomy" id="348837"/>
    <lineage>
        <taxon>Eukaryota</taxon>
        <taxon>Metamonada</taxon>
        <taxon>Diplomonadida</taxon>
        <taxon>Hexamitidae</taxon>
        <taxon>Hexamitinae</taxon>
        <taxon>Spironucleus</taxon>
    </lineage>
</organism>
<proteinExistence type="predicted"/>
<accession>A0A9P8S0K7</accession>
<dbReference type="Proteomes" id="UP000018208">
    <property type="component" value="Unassembled WGS sequence"/>
</dbReference>
<dbReference type="EMBL" id="AUWU02000002">
    <property type="protein sequence ID" value="KAH0576122.1"/>
    <property type="molecule type" value="Genomic_DNA"/>
</dbReference>
<keyword evidence="2" id="KW-1185">Reference proteome</keyword>
<protein>
    <submittedName>
        <fullName evidence="1">Cysteine-rich protein</fullName>
    </submittedName>
</protein>
<sequence length="68" mass="7041">MLTDGHACIGCKAVQCGSRGQVTECKCGASLNCRICLADDSKKCGDCLYGYRIEDGTCANCTDGAVAI</sequence>